<dbReference type="InterPro" id="IPR009057">
    <property type="entry name" value="Homeodomain-like_sf"/>
</dbReference>
<dbReference type="InterPro" id="IPR018060">
    <property type="entry name" value="HTH_AraC"/>
</dbReference>
<dbReference type="InterPro" id="IPR032783">
    <property type="entry name" value="AraC_lig"/>
</dbReference>
<evidence type="ECO:0000256" key="2">
    <source>
        <dbReference type="ARBA" id="ARBA00023125"/>
    </source>
</evidence>
<protein>
    <submittedName>
        <fullName evidence="5">AraC family transcriptional regulator</fullName>
    </submittedName>
</protein>
<accession>A0ABX0ZSE5</accession>
<sequence>MDPLEDVLTLLDTRAHLSSGLAAAGRWAVRFEAPDVVKFNAVRRGSCLLEVDGEGAGAGGPVALAEGDCYLLTRSVPFTLRGDPHTAPVPAGPLFARAERGVARAGDGDGDEVFLLGGGFTFGARAQELLLDRLPPVVHVPAGTPHAETVQWALAAIDRELAQRPMAATLVAEHLAVVMLVHVLRLHLAREPHAVSGWLAGLADPVVAEALACLHRDPSHTWTVAELAGAAAVSRSTLAARFKSAVGQGPSEYLTRWRIELAARQLRDGGATLAAIARSVGYGSESALSVAFRRVLGTTPGDYRTANSPRTLPRSP</sequence>
<name>A0ABX0ZSE5_9ACTN</name>
<dbReference type="Pfam" id="PF12852">
    <property type="entry name" value="Cupin_6"/>
    <property type="match status" value="1"/>
</dbReference>
<dbReference type="EMBL" id="JAATEJ010000025">
    <property type="protein sequence ID" value="NJP46895.1"/>
    <property type="molecule type" value="Genomic_DNA"/>
</dbReference>
<dbReference type="Gene3D" id="1.10.10.60">
    <property type="entry name" value="Homeodomain-like"/>
    <property type="match status" value="2"/>
</dbReference>
<comment type="caution">
    <text evidence="5">The sequence shown here is derived from an EMBL/GenBank/DDBJ whole genome shotgun (WGS) entry which is preliminary data.</text>
</comment>
<keyword evidence="1" id="KW-0805">Transcription regulation</keyword>
<gene>
    <name evidence="5" type="ORF">HCN08_26320</name>
</gene>
<keyword evidence="6" id="KW-1185">Reference proteome</keyword>
<dbReference type="PANTHER" id="PTHR46796">
    <property type="entry name" value="HTH-TYPE TRANSCRIPTIONAL ACTIVATOR RHAS-RELATED"/>
    <property type="match status" value="1"/>
</dbReference>
<dbReference type="InterPro" id="IPR050204">
    <property type="entry name" value="AraC_XylS_family_regulators"/>
</dbReference>
<keyword evidence="2" id="KW-0238">DNA-binding</keyword>
<evidence type="ECO:0000259" key="4">
    <source>
        <dbReference type="PROSITE" id="PS01124"/>
    </source>
</evidence>
<proteinExistence type="predicted"/>
<dbReference type="SUPFAM" id="SSF46689">
    <property type="entry name" value="Homeodomain-like"/>
    <property type="match status" value="2"/>
</dbReference>
<dbReference type="PROSITE" id="PS00041">
    <property type="entry name" value="HTH_ARAC_FAMILY_1"/>
    <property type="match status" value="1"/>
</dbReference>
<evidence type="ECO:0000313" key="5">
    <source>
        <dbReference type="EMBL" id="NJP46895.1"/>
    </source>
</evidence>
<organism evidence="5 6">
    <name type="scientific">Actinacidiphila epipremni</name>
    <dbReference type="NCBI Taxonomy" id="2053013"/>
    <lineage>
        <taxon>Bacteria</taxon>
        <taxon>Bacillati</taxon>
        <taxon>Actinomycetota</taxon>
        <taxon>Actinomycetes</taxon>
        <taxon>Kitasatosporales</taxon>
        <taxon>Streptomycetaceae</taxon>
        <taxon>Actinacidiphila</taxon>
    </lineage>
</organism>
<dbReference type="Pfam" id="PF12833">
    <property type="entry name" value="HTH_18"/>
    <property type="match status" value="1"/>
</dbReference>
<keyword evidence="3" id="KW-0804">Transcription</keyword>
<dbReference type="Proteomes" id="UP000734511">
    <property type="component" value="Unassembled WGS sequence"/>
</dbReference>
<evidence type="ECO:0000313" key="6">
    <source>
        <dbReference type="Proteomes" id="UP000734511"/>
    </source>
</evidence>
<dbReference type="InterPro" id="IPR018062">
    <property type="entry name" value="HTH_AraC-typ_CS"/>
</dbReference>
<evidence type="ECO:0000256" key="3">
    <source>
        <dbReference type="ARBA" id="ARBA00023163"/>
    </source>
</evidence>
<evidence type="ECO:0000256" key="1">
    <source>
        <dbReference type="ARBA" id="ARBA00023015"/>
    </source>
</evidence>
<reference evidence="5 6" key="1">
    <citation type="submission" date="2020-03" db="EMBL/GenBank/DDBJ databases">
        <title>WGS of actinomycetes isolated from Thailand.</title>
        <authorList>
            <person name="Thawai C."/>
        </authorList>
    </citation>
    <scope>NUCLEOTIDE SEQUENCE [LARGE SCALE GENOMIC DNA]</scope>
    <source>
        <strain evidence="5 6">PRB2-1</strain>
    </source>
</reference>
<dbReference type="RefSeq" id="WP_167985744.1">
    <property type="nucleotide sequence ID" value="NZ_JAATEJ010000025.1"/>
</dbReference>
<dbReference type="SMART" id="SM00342">
    <property type="entry name" value="HTH_ARAC"/>
    <property type="match status" value="1"/>
</dbReference>
<feature type="domain" description="HTH araC/xylS-type" evidence="4">
    <location>
        <begin position="208"/>
        <end position="306"/>
    </location>
</feature>
<dbReference type="PANTHER" id="PTHR46796:SF13">
    <property type="entry name" value="HTH-TYPE TRANSCRIPTIONAL ACTIVATOR RHAS"/>
    <property type="match status" value="1"/>
</dbReference>
<dbReference type="PROSITE" id="PS01124">
    <property type="entry name" value="HTH_ARAC_FAMILY_2"/>
    <property type="match status" value="1"/>
</dbReference>